<reference evidence="5" key="2">
    <citation type="journal article" date="2008" name="Curr. Biol.">
        <title>Chromatophore genome sequence of Paulinella sheds light on acquisition of photosynthesis by eukaryotes.</title>
        <authorList>
            <person name="Nowack E.C.M."/>
            <person name="Melkonian M."/>
            <person name="Gloeckner G."/>
        </authorList>
    </citation>
    <scope>NUCLEOTIDE SEQUENCE [LARGE SCALE GENOMIC DNA]</scope>
</reference>
<geneLocation type="organellar chromatophore" evidence="5"/>
<dbReference type="GO" id="GO:0035435">
    <property type="term" value="P:phosphate ion transmembrane transport"/>
    <property type="evidence" value="ECO:0007669"/>
    <property type="project" value="InterPro"/>
</dbReference>
<dbReference type="PIRSF" id="PIRSF002756">
    <property type="entry name" value="PstS"/>
    <property type="match status" value="1"/>
</dbReference>
<dbReference type="Gene3D" id="3.40.190.10">
    <property type="entry name" value="Periplasmic binding protein-like II"/>
    <property type="match status" value="2"/>
</dbReference>
<dbReference type="Pfam" id="PF12849">
    <property type="entry name" value="PBP_like_2"/>
    <property type="match status" value="1"/>
</dbReference>
<gene>
    <name evidence="5" type="primary">pstS</name>
    <name evidence="5" type="ordered locus">PCC_0395</name>
</gene>
<dbReference type="CDD" id="cd13565">
    <property type="entry name" value="PBP2_PstS"/>
    <property type="match status" value="1"/>
</dbReference>
<protein>
    <submittedName>
        <fullName evidence="5">ABC transporter, substrate binding protein, phosphate</fullName>
    </submittedName>
</protein>
<evidence type="ECO:0000313" key="5">
    <source>
        <dbReference type="EMBL" id="ACB42835.1"/>
    </source>
</evidence>
<evidence type="ECO:0000256" key="2">
    <source>
        <dbReference type="ARBA" id="ARBA00022448"/>
    </source>
</evidence>
<dbReference type="GO" id="GO:0042301">
    <property type="term" value="F:phosphate ion binding"/>
    <property type="evidence" value="ECO:0007669"/>
    <property type="project" value="InterPro"/>
</dbReference>
<dbReference type="EMBL" id="CP000815">
    <property type="protein sequence ID" value="ACB42835.1"/>
    <property type="molecule type" value="Genomic_DNA"/>
</dbReference>
<evidence type="ECO:0000256" key="1">
    <source>
        <dbReference type="ARBA" id="ARBA00008725"/>
    </source>
</evidence>
<dbReference type="PANTHER" id="PTHR42996:SF1">
    <property type="entry name" value="PHOSPHATE-BINDING PROTEIN PSTS"/>
    <property type="match status" value="1"/>
</dbReference>
<dbReference type="GO" id="GO:0043190">
    <property type="term" value="C:ATP-binding cassette (ABC) transporter complex"/>
    <property type="evidence" value="ECO:0007669"/>
    <property type="project" value="InterPro"/>
</dbReference>
<organism evidence="5">
    <name type="scientific">Paulinella chromatophora</name>
    <dbReference type="NCBI Taxonomy" id="39717"/>
    <lineage>
        <taxon>Eukaryota</taxon>
        <taxon>Sar</taxon>
        <taxon>Rhizaria</taxon>
        <taxon>Cercozoa</taxon>
        <taxon>Imbricatea</taxon>
        <taxon>Silicofilosea</taxon>
        <taxon>Euglyphida</taxon>
        <taxon>Paulinellidae</taxon>
        <taxon>Paulinella</taxon>
    </lineage>
</organism>
<sequence length="349" mass="38296">MFRCHYEQVLQIKSGLISTLKIPTWQRLRKLTALTSLAGILISCCPQTTISISGAGASFPALIYDRWFYNLRTQGFKVNYQSTGSGTGIRQFIIGTVDFAASDTLIDKKKIKKITQGLIQVPMTSSAIGVAYNLPGCKLELTQIQLVKIFQGSIKNFKELNCKEQPITIVYRAESSGTTFNFTKNLSRISKSWKKSPGTGKTISWPIGIGSKGSEGVASTIEQMKGALGYSEMSHIRGKLQAASLENGSGKFIQPNSETVIQAIESVTSTKNLLGHEASPTVGYPIVAFTWIFLAKRNEDNKIDILKRVFSYMLSPKAQKQAVELGYVSLPIPILKQATQIVNSIGRNL</sequence>
<dbReference type="PANTHER" id="PTHR42996">
    <property type="entry name" value="PHOSPHATE-BINDING PROTEIN PSTS"/>
    <property type="match status" value="1"/>
</dbReference>
<dbReference type="InterPro" id="IPR005673">
    <property type="entry name" value="ABC_phos-bd_PstS"/>
</dbReference>
<proteinExistence type="inferred from homology"/>
<reference evidence="5" key="1">
    <citation type="submission" date="2007-08" db="EMBL/GenBank/DDBJ databases">
        <authorList>
            <person name="Gloeckner G."/>
            <person name="Nowack E."/>
            <person name="Melkonian M."/>
        </authorList>
    </citation>
    <scope>NUCLEOTIDE SEQUENCE</scope>
</reference>
<dbReference type="SUPFAM" id="SSF53850">
    <property type="entry name" value="Periplasmic binding protein-like II"/>
    <property type="match status" value="1"/>
</dbReference>
<evidence type="ECO:0000259" key="4">
    <source>
        <dbReference type="Pfam" id="PF12849"/>
    </source>
</evidence>
<name>B1X4G6_PAUCH</name>
<dbReference type="InterPro" id="IPR050962">
    <property type="entry name" value="Phosphate-bind_PstS"/>
</dbReference>
<comment type="similarity">
    <text evidence="1">Belongs to the PstS family.</text>
</comment>
<dbReference type="RefSeq" id="YP_002049045.1">
    <property type="nucleotide sequence ID" value="NC_011087.1"/>
</dbReference>
<dbReference type="NCBIfam" id="TIGR00975">
    <property type="entry name" value="3a0107s03"/>
    <property type="match status" value="1"/>
</dbReference>
<dbReference type="AlphaFoldDB" id="B1X4G6"/>
<feature type="domain" description="PBP" evidence="4">
    <location>
        <begin position="48"/>
        <end position="316"/>
    </location>
</feature>
<dbReference type="GeneID" id="6481649"/>
<dbReference type="InterPro" id="IPR024370">
    <property type="entry name" value="PBP_domain"/>
</dbReference>
<keyword evidence="2" id="KW-0813">Transport</keyword>
<evidence type="ECO:0000256" key="3">
    <source>
        <dbReference type="ARBA" id="ARBA00022592"/>
    </source>
</evidence>
<keyword evidence="3" id="KW-0592">Phosphate transport</keyword>
<keyword evidence="5" id="KW-0934">Plastid</keyword>
<accession>B1X4G6</accession>